<organism evidence="2 3">
    <name type="scientific">Oryzias javanicus</name>
    <name type="common">Javanese ricefish</name>
    <name type="synonym">Aplocheilus javanicus</name>
    <dbReference type="NCBI Taxonomy" id="123683"/>
    <lineage>
        <taxon>Eukaryota</taxon>
        <taxon>Metazoa</taxon>
        <taxon>Chordata</taxon>
        <taxon>Craniata</taxon>
        <taxon>Vertebrata</taxon>
        <taxon>Euteleostomi</taxon>
        <taxon>Actinopterygii</taxon>
        <taxon>Neopterygii</taxon>
        <taxon>Teleostei</taxon>
        <taxon>Neoteleostei</taxon>
        <taxon>Acanthomorphata</taxon>
        <taxon>Ovalentaria</taxon>
        <taxon>Atherinomorphae</taxon>
        <taxon>Beloniformes</taxon>
        <taxon>Adrianichthyidae</taxon>
        <taxon>Oryziinae</taxon>
        <taxon>Oryzias</taxon>
    </lineage>
</organism>
<gene>
    <name evidence="2" type="ORF">OJAV_G00012350</name>
</gene>
<keyword evidence="3" id="KW-1185">Reference proteome</keyword>
<feature type="compositionally biased region" description="Pro residues" evidence="1">
    <location>
        <begin position="46"/>
        <end position="62"/>
    </location>
</feature>
<dbReference type="Proteomes" id="UP000283210">
    <property type="component" value="Chromosome 1"/>
</dbReference>
<evidence type="ECO:0000256" key="1">
    <source>
        <dbReference type="SAM" id="MobiDB-lite"/>
    </source>
</evidence>
<reference evidence="2 3" key="1">
    <citation type="submission" date="2018-11" db="EMBL/GenBank/DDBJ databases">
        <authorList>
            <person name="Lopez-Roques C."/>
            <person name="Donnadieu C."/>
            <person name="Bouchez O."/>
            <person name="Klopp C."/>
            <person name="Cabau C."/>
            <person name="Zahm M."/>
        </authorList>
    </citation>
    <scope>NUCLEOTIDE SEQUENCE [LARGE SCALE GENOMIC DNA]</scope>
    <source>
        <strain evidence="2">RS831</strain>
        <tissue evidence="2">Whole body</tissue>
    </source>
</reference>
<name>A0A3S2N8K8_ORYJA</name>
<proteinExistence type="predicted"/>
<sequence length="81" mass="8546">MKMGGEFGSEPVRCDSRHSGGPGGAREDGAGRCRFFPSSLQQPPQQLQPPLPPPPLLDPADPPEFGARSGSEQVDTPMSLC</sequence>
<evidence type="ECO:0000313" key="2">
    <source>
        <dbReference type="EMBL" id="RVE76762.1"/>
    </source>
</evidence>
<dbReference type="EMBL" id="CM012437">
    <property type="protein sequence ID" value="RVE76762.1"/>
    <property type="molecule type" value="Genomic_DNA"/>
</dbReference>
<protein>
    <submittedName>
        <fullName evidence="2">Uncharacterized protein</fullName>
    </submittedName>
</protein>
<feature type="region of interest" description="Disordered" evidence="1">
    <location>
        <begin position="1"/>
        <end position="81"/>
    </location>
</feature>
<reference evidence="2 3" key="2">
    <citation type="submission" date="2019-01" db="EMBL/GenBank/DDBJ databases">
        <title>A chromosome length genome reference of the Java medaka (oryzias javanicus).</title>
        <authorList>
            <person name="Herpin A."/>
            <person name="Takehana Y."/>
            <person name="Naruse K."/>
            <person name="Ansai S."/>
            <person name="Kawaguchi M."/>
        </authorList>
    </citation>
    <scope>NUCLEOTIDE SEQUENCE [LARGE SCALE GENOMIC DNA]</scope>
    <source>
        <strain evidence="2">RS831</strain>
        <tissue evidence="2">Whole body</tissue>
    </source>
</reference>
<dbReference type="AlphaFoldDB" id="A0A3S2N8K8"/>
<accession>A0A3S2N8K8</accession>
<feature type="compositionally biased region" description="Polar residues" evidence="1">
    <location>
        <begin position="70"/>
        <end position="81"/>
    </location>
</feature>
<evidence type="ECO:0000313" key="3">
    <source>
        <dbReference type="Proteomes" id="UP000283210"/>
    </source>
</evidence>